<dbReference type="Proteomes" id="UP000886611">
    <property type="component" value="Unassembled WGS sequence"/>
</dbReference>
<feature type="domain" description="Major facilitator superfamily (MFS) profile" evidence="16">
    <location>
        <begin position="16"/>
        <end position="419"/>
    </location>
</feature>
<proteinExistence type="inferred from homology"/>
<protein>
    <recommendedName>
        <fullName evidence="12">Monocarboxylate transporter 13</fullName>
    </recommendedName>
    <alternativeName>
        <fullName evidence="13">Solute carrier family 16 member 13</fullName>
    </alternativeName>
</protein>
<feature type="transmembrane region" description="Helical" evidence="15">
    <location>
        <begin position="110"/>
        <end position="131"/>
    </location>
</feature>
<evidence type="ECO:0000259" key="16">
    <source>
        <dbReference type="PROSITE" id="PS50850"/>
    </source>
</evidence>
<keyword evidence="9" id="KW-0333">Golgi apparatus</keyword>
<organism evidence="17 18">
    <name type="scientific">Polypterus senegalus</name>
    <name type="common">Senegal bichir</name>
    <dbReference type="NCBI Taxonomy" id="55291"/>
    <lineage>
        <taxon>Eukaryota</taxon>
        <taxon>Metazoa</taxon>
        <taxon>Chordata</taxon>
        <taxon>Craniata</taxon>
        <taxon>Vertebrata</taxon>
        <taxon>Euteleostomi</taxon>
        <taxon>Actinopterygii</taxon>
        <taxon>Polypteriformes</taxon>
        <taxon>Polypteridae</taxon>
        <taxon>Polypterus</taxon>
    </lineage>
</organism>
<dbReference type="GO" id="GO:0015293">
    <property type="term" value="F:symporter activity"/>
    <property type="evidence" value="ECO:0007669"/>
    <property type="project" value="UniProtKB-KW"/>
</dbReference>
<evidence type="ECO:0000256" key="3">
    <source>
        <dbReference type="ARBA" id="ARBA00006727"/>
    </source>
</evidence>
<evidence type="ECO:0000256" key="1">
    <source>
        <dbReference type="ARBA" id="ARBA00004651"/>
    </source>
</evidence>
<keyword evidence="7" id="KW-0769">Symport</keyword>
<dbReference type="GO" id="GO:0008028">
    <property type="term" value="F:monocarboxylic acid transmembrane transporter activity"/>
    <property type="evidence" value="ECO:0007669"/>
    <property type="project" value="TreeGrafter"/>
</dbReference>
<dbReference type="EMBL" id="JAATIS010000485">
    <property type="protein sequence ID" value="KAG2468653.1"/>
    <property type="molecule type" value="Genomic_DNA"/>
</dbReference>
<keyword evidence="6 15" id="KW-0812">Transmembrane</keyword>
<evidence type="ECO:0000313" key="18">
    <source>
        <dbReference type="Proteomes" id="UP000886611"/>
    </source>
</evidence>
<evidence type="ECO:0000256" key="10">
    <source>
        <dbReference type="ARBA" id="ARBA00023136"/>
    </source>
</evidence>
<dbReference type="AlphaFoldDB" id="A0A8X7XI35"/>
<evidence type="ECO:0000256" key="7">
    <source>
        <dbReference type="ARBA" id="ARBA00022847"/>
    </source>
</evidence>
<evidence type="ECO:0000256" key="11">
    <source>
        <dbReference type="ARBA" id="ARBA00059080"/>
    </source>
</evidence>
<evidence type="ECO:0000256" key="8">
    <source>
        <dbReference type="ARBA" id="ARBA00022989"/>
    </source>
</evidence>
<name>A0A8X7XI35_POLSE</name>
<evidence type="ECO:0000256" key="14">
    <source>
        <dbReference type="SAM" id="MobiDB-lite"/>
    </source>
</evidence>
<feature type="compositionally biased region" description="Polar residues" evidence="14">
    <location>
        <begin position="434"/>
        <end position="463"/>
    </location>
</feature>
<dbReference type="Gene3D" id="1.20.1250.20">
    <property type="entry name" value="MFS general substrate transporter like domains"/>
    <property type="match status" value="2"/>
</dbReference>
<dbReference type="SUPFAM" id="SSF103473">
    <property type="entry name" value="MFS general substrate transporter"/>
    <property type="match status" value="1"/>
</dbReference>
<gene>
    <name evidence="17" type="primary">Slc16a13</name>
    <name evidence="17" type="ORF">GTO96_0014437</name>
</gene>
<dbReference type="RefSeq" id="XP_039602896.1">
    <property type="nucleotide sequence ID" value="XM_039746962.1"/>
</dbReference>
<accession>A0A8X7XI35</accession>
<feature type="transmembrane region" description="Helical" evidence="15">
    <location>
        <begin position="392"/>
        <end position="414"/>
    </location>
</feature>
<reference evidence="17 18" key="1">
    <citation type="journal article" date="2021" name="Cell">
        <title>Tracing the genetic footprints of vertebrate landing in non-teleost ray-finned fishes.</title>
        <authorList>
            <person name="Bi X."/>
            <person name="Wang K."/>
            <person name="Yang L."/>
            <person name="Pan H."/>
            <person name="Jiang H."/>
            <person name="Wei Q."/>
            <person name="Fang M."/>
            <person name="Yu H."/>
            <person name="Zhu C."/>
            <person name="Cai Y."/>
            <person name="He Y."/>
            <person name="Gan X."/>
            <person name="Zeng H."/>
            <person name="Yu D."/>
            <person name="Zhu Y."/>
            <person name="Jiang H."/>
            <person name="Qiu Q."/>
            <person name="Yang H."/>
            <person name="Zhang Y.E."/>
            <person name="Wang W."/>
            <person name="Zhu M."/>
            <person name="He S."/>
            <person name="Zhang G."/>
        </authorList>
    </citation>
    <scope>NUCLEOTIDE SEQUENCE [LARGE SCALE GENOMIC DNA]</scope>
    <source>
        <strain evidence="17">Bchr_013</strain>
    </source>
</reference>
<dbReference type="InterPro" id="IPR048233">
    <property type="entry name" value="MFS_MCT_13"/>
</dbReference>
<dbReference type="GeneID" id="120525027"/>
<feature type="non-terminal residue" evidence="17">
    <location>
        <position position="463"/>
    </location>
</feature>
<comment type="subcellular location">
    <subcellularLocation>
        <location evidence="1">Cell membrane</location>
        <topology evidence="1">Multi-pass membrane protein</topology>
    </subcellularLocation>
    <subcellularLocation>
        <location evidence="2">Golgi apparatus membrane</location>
        <topology evidence="2">Multi-pass membrane protein</topology>
    </subcellularLocation>
</comment>
<dbReference type="InterPro" id="IPR011701">
    <property type="entry name" value="MFS"/>
</dbReference>
<dbReference type="FunFam" id="1.20.1250.20:FF:000163">
    <property type="entry name" value="Putative monocarboxylate transporter 13"/>
    <property type="match status" value="1"/>
</dbReference>
<feature type="region of interest" description="Disordered" evidence="14">
    <location>
        <begin position="428"/>
        <end position="463"/>
    </location>
</feature>
<evidence type="ECO:0000256" key="5">
    <source>
        <dbReference type="ARBA" id="ARBA00022475"/>
    </source>
</evidence>
<dbReference type="CDD" id="cd17423">
    <property type="entry name" value="MFS_MCT11_13"/>
    <property type="match status" value="1"/>
</dbReference>
<feature type="transmembrane region" description="Helical" evidence="15">
    <location>
        <begin position="175"/>
        <end position="197"/>
    </location>
</feature>
<feature type="transmembrane region" description="Helical" evidence="15">
    <location>
        <begin position="364"/>
        <end position="386"/>
    </location>
</feature>
<sequence>MMRPWVYTKPPDGDWGWMIVLSLFLESALVFGLIRSFGVFFVEFTKYFEQPASSVSWITSIGVALQQFASPIASALCNKYGARPVVMIGGVLASSGMIVASLAATNLLHLYLSIGLLSGLGWALVFTPTVASVTRYFVKRRTLATGIGFTGIGVSSFAFSPLFQLLVEMYGWRGALLILGGLSLNLVVCGALLRPLVLLDDQVRSSTQSHSQKLYCHSWMSWQRLSELLDLSLLCHKSFLTYVAAITFINTGYFVPYVHLVAHGRLTGLSEYEAAFVMSATAVTDLFGRVASGWFSDLHKFRLVHILAFLNGLTGISLLLIPLGTSFISLLALGLIYGFFSGALTPVVFSLLPEIVGLGRIFSALGLFQMIESIGGLLGAPLSGWLRDITGSFTASFMVAGGLHLAGSFMLSFLPQFCSFGNPNSQRPELRELSNGSRPLNDSSQLDFPTQEHSTVEVEQSST</sequence>
<evidence type="ECO:0000256" key="4">
    <source>
        <dbReference type="ARBA" id="ARBA00022448"/>
    </source>
</evidence>
<comment type="similarity">
    <text evidence="3">Belongs to the major facilitator superfamily. Monocarboxylate porter (TC 2.A.1.13) family.</text>
</comment>
<comment type="caution">
    <text evidence="17">The sequence shown here is derived from an EMBL/GenBank/DDBJ whole genome shotgun (WGS) entry which is preliminary data.</text>
</comment>
<evidence type="ECO:0000256" key="13">
    <source>
        <dbReference type="ARBA" id="ARBA00078721"/>
    </source>
</evidence>
<dbReference type="OrthoDB" id="2213137at2759"/>
<dbReference type="PROSITE" id="PS50850">
    <property type="entry name" value="MFS"/>
    <property type="match status" value="1"/>
</dbReference>
<dbReference type="GO" id="GO:0005886">
    <property type="term" value="C:plasma membrane"/>
    <property type="evidence" value="ECO:0007669"/>
    <property type="project" value="UniProtKB-SubCell"/>
</dbReference>
<evidence type="ECO:0000256" key="9">
    <source>
        <dbReference type="ARBA" id="ARBA00023034"/>
    </source>
</evidence>
<evidence type="ECO:0000256" key="6">
    <source>
        <dbReference type="ARBA" id="ARBA00022692"/>
    </source>
</evidence>
<evidence type="ECO:0000256" key="15">
    <source>
        <dbReference type="SAM" id="Phobius"/>
    </source>
</evidence>
<keyword evidence="4" id="KW-0813">Transport</keyword>
<feature type="transmembrane region" description="Helical" evidence="15">
    <location>
        <begin position="239"/>
        <end position="262"/>
    </location>
</feature>
<feature type="transmembrane region" description="Helical" evidence="15">
    <location>
        <begin position="143"/>
        <end position="163"/>
    </location>
</feature>
<dbReference type="PANTHER" id="PTHR11360">
    <property type="entry name" value="MONOCARBOXYLATE TRANSPORTER"/>
    <property type="match status" value="1"/>
</dbReference>
<dbReference type="InterPro" id="IPR036259">
    <property type="entry name" value="MFS_trans_sf"/>
</dbReference>
<dbReference type="PANTHER" id="PTHR11360:SF19">
    <property type="entry name" value="MONOCARBOXYLATE TRANSPORTER 13"/>
    <property type="match status" value="1"/>
</dbReference>
<dbReference type="Pfam" id="PF07690">
    <property type="entry name" value="MFS_1"/>
    <property type="match status" value="1"/>
</dbReference>
<evidence type="ECO:0000313" key="17">
    <source>
        <dbReference type="EMBL" id="KAG2468653.1"/>
    </source>
</evidence>
<dbReference type="GO" id="GO:0000139">
    <property type="term" value="C:Golgi membrane"/>
    <property type="evidence" value="ECO:0007669"/>
    <property type="project" value="UniProtKB-SubCell"/>
</dbReference>
<keyword evidence="10 15" id="KW-0472">Membrane</keyword>
<evidence type="ECO:0000256" key="12">
    <source>
        <dbReference type="ARBA" id="ARBA00073869"/>
    </source>
</evidence>
<comment type="function">
    <text evidence="11">Proton-linked monocarboxylate transporter. May catalyze the transport of monocarboxylates across the plasma membrane.</text>
</comment>
<feature type="transmembrane region" description="Helical" evidence="15">
    <location>
        <begin position="303"/>
        <end position="321"/>
    </location>
</feature>
<feature type="transmembrane region" description="Helical" evidence="15">
    <location>
        <begin position="15"/>
        <end position="34"/>
    </location>
</feature>
<dbReference type="InterPro" id="IPR050327">
    <property type="entry name" value="Proton-linked_MCT"/>
</dbReference>
<keyword evidence="8 15" id="KW-1133">Transmembrane helix</keyword>
<keyword evidence="5" id="KW-1003">Cell membrane</keyword>
<dbReference type="InterPro" id="IPR020846">
    <property type="entry name" value="MFS_dom"/>
</dbReference>
<keyword evidence="18" id="KW-1185">Reference proteome</keyword>
<feature type="transmembrane region" description="Helical" evidence="15">
    <location>
        <begin position="327"/>
        <end position="352"/>
    </location>
</feature>
<evidence type="ECO:0000256" key="2">
    <source>
        <dbReference type="ARBA" id="ARBA00004653"/>
    </source>
</evidence>
<feature type="transmembrane region" description="Helical" evidence="15">
    <location>
        <begin position="85"/>
        <end position="104"/>
    </location>
</feature>
<feature type="non-terminal residue" evidence="17">
    <location>
        <position position="1"/>
    </location>
</feature>